<gene>
    <name evidence="2" type="ORF">MYCIT1_LOCUS35330</name>
</gene>
<accession>A0AAD2Q7N3</accession>
<keyword evidence="3" id="KW-1185">Reference proteome</keyword>
<protein>
    <submittedName>
        <fullName evidence="2">Uncharacterized protein</fullName>
    </submittedName>
</protein>
<dbReference type="Proteomes" id="UP001295794">
    <property type="component" value="Unassembled WGS sequence"/>
</dbReference>
<feature type="region of interest" description="Disordered" evidence="1">
    <location>
        <begin position="43"/>
        <end position="83"/>
    </location>
</feature>
<feature type="region of interest" description="Disordered" evidence="1">
    <location>
        <begin position="1"/>
        <end position="25"/>
    </location>
</feature>
<reference evidence="2" key="1">
    <citation type="submission" date="2023-11" db="EMBL/GenBank/DDBJ databases">
        <authorList>
            <person name="De Vega J J."/>
            <person name="De Vega J J."/>
        </authorList>
    </citation>
    <scope>NUCLEOTIDE SEQUENCE</scope>
</reference>
<feature type="compositionally biased region" description="Basic and acidic residues" evidence="1">
    <location>
        <begin position="1"/>
        <end position="13"/>
    </location>
</feature>
<name>A0AAD2Q7N3_9AGAR</name>
<comment type="caution">
    <text evidence="2">The sequence shown here is derived from an EMBL/GenBank/DDBJ whole genome shotgun (WGS) entry which is preliminary data.</text>
</comment>
<dbReference type="EMBL" id="CAVNYO010000466">
    <property type="protein sequence ID" value="CAK5283077.1"/>
    <property type="molecule type" value="Genomic_DNA"/>
</dbReference>
<sequence length="290" mass="32704">MKGRRMEVREHRGAGHGSGRRAFESTSNITQIIEIVFGDPMGLPWKADRGKKRRMTSVRPDSRSESRSGQQDGRQVKMVTPASSRVRMDCIQHRADPFFYAEHPRSYHATRTDARFHCRNFRMPFQSHSMHQSTRNTAQEPLHTPNVSLPHQCPACSLCAYVYDNIPSLGPEFQRYTSAQPAPVGHSLADARCVPVGKAASTSLIAHRSVPSVFRAQKYTFQATSGRVPLSAYNQHKQLIAFKRGRADHCGWLEQGSAEPSWSKYSRRAKKKRAHTGVFRGTGTPNFEIK</sequence>
<evidence type="ECO:0000313" key="2">
    <source>
        <dbReference type="EMBL" id="CAK5283077.1"/>
    </source>
</evidence>
<proteinExistence type="predicted"/>
<dbReference type="AlphaFoldDB" id="A0AAD2Q7N3"/>
<evidence type="ECO:0000256" key="1">
    <source>
        <dbReference type="SAM" id="MobiDB-lite"/>
    </source>
</evidence>
<organism evidence="2 3">
    <name type="scientific">Mycena citricolor</name>
    <dbReference type="NCBI Taxonomy" id="2018698"/>
    <lineage>
        <taxon>Eukaryota</taxon>
        <taxon>Fungi</taxon>
        <taxon>Dikarya</taxon>
        <taxon>Basidiomycota</taxon>
        <taxon>Agaricomycotina</taxon>
        <taxon>Agaricomycetes</taxon>
        <taxon>Agaricomycetidae</taxon>
        <taxon>Agaricales</taxon>
        <taxon>Marasmiineae</taxon>
        <taxon>Mycenaceae</taxon>
        <taxon>Mycena</taxon>
    </lineage>
</organism>
<evidence type="ECO:0000313" key="3">
    <source>
        <dbReference type="Proteomes" id="UP001295794"/>
    </source>
</evidence>